<dbReference type="SUPFAM" id="SSF54631">
    <property type="entry name" value="CBS-domain pair"/>
    <property type="match status" value="1"/>
</dbReference>
<feature type="binding site" evidence="3">
    <location>
        <position position="174"/>
    </location>
    <ligand>
        <name>Fe cation</name>
        <dbReference type="ChEBI" id="CHEBI:24875"/>
    </ligand>
</feature>
<dbReference type="Pfam" id="PF00571">
    <property type="entry name" value="CBS"/>
    <property type="match status" value="2"/>
</dbReference>
<keyword evidence="3" id="KW-0408">Iron</keyword>
<dbReference type="Proteomes" id="UP000244727">
    <property type="component" value="Chromosome"/>
</dbReference>
<sequence length="180" mass="18718">MSTNATVREVMTQDYVGVSESDTLAESVDVVLDSDADGAIVLRGQDPIGIVTKSSALRTLIDGVDAPVVADAMIDRVPTIDPESTVGAAIDELSAKTISMLAVSDGDEIVGVVSTRDLLAAVSIGPADEVQRETATEDPYARDEATEEYSDQSVCEACGSLAHDLAVVNGQLLCADCRSV</sequence>
<feature type="binding site" evidence="3">
    <location>
        <position position="174"/>
    </location>
    <ligand>
        <name>Zn(2+)</name>
        <dbReference type="ChEBI" id="CHEBI:29105"/>
    </ligand>
</feature>
<dbReference type="PROSITE" id="PS51371">
    <property type="entry name" value="CBS"/>
    <property type="match status" value="2"/>
</dbReference>
<evidence type="ECO:0000256" key="1">
    <source>
        <dbReference type="ARBA" id="ARBA00023122"/>
    </source>
</evidence>
<keyword evidence="7" id="KW-1185">Reference proteome</keyword>
<dbReference type="CDD" id="cd02205">
    <property type="entry name" value="CBS_pair_SF"/>
    <property type="match status" value="1"/>
</dbReference>
<evidence type="ECO:0000256" key="2">
    <source>
        <dbReference type="PROSITE-ProRule" id="PRU00703"/>
    </source>
</evidence>
<proteinExistence type="predicted"/>
<feature type="binding site" evidence="3">
    <location>
        <position position="177"/>
    </location>
    <ligand>
        <name>Fe cation</name>
        <dbReference type="ChEBI" id="CHEBI:24875"/>
    </ligand>
</feature>
<feature type="binding site" evidence="3">
    <location>
        <position position="177"/>
    </location>
    <ligand>
        <name>Zn(2+)</name>
        <dbReference type="ChEBI" id="CHEBI:29105"/>
    </ligand>
</feature>
<dbReference type="GeneID" id="36512381"/>
<dbReference type="GO" id="GO:0046872">
    <property type="term" value="F:metal ion binding"/>
    <property type="evidence" value="ECO:0007669"/>
    <property type="project" value="UniProtKB-KW"/>
</dbReference>
<dbReference type="EMBL" id="CP028858">
    <property type="protein sequence ID" value="AWB27602.1"/>
    <property type="molecule type" value="Genomic_DNA"/>
</dbReference>
<feature type="binding site" evidence="3">
    <location>
        <position position="155"/>
    </location>
    <ligand>
        <name>Zn(2+)</name>
        <dbReference type="ChEBI" id="CHEBI:29105"/>
    </ligand>
</feature>
<evidence type="ECO:0000313" key="7">
    <source>
        <dbReference type="Proteomes" id="UP000244727"/>
    </source>
</evidence>
<feature type="binding site" evidence="3">
    <location>
        <position position="155"/>
    </location>
    <ligand>
        <name>Fe cation</name>
        <dbReference type="ChEBI" id="CHEBI:24875"/>
    </ligand>
</feature>
<organism evidence="6 7">
    <name type="scientific">Halococcoides cellulosivorans</name>
    <dbReference type="NCBI Taxonomy" id="1679096"/>
    <lineage>
        <taxon>Archaea</taxon>
        <taxon>Methanobacteriati</taxon>
        <taxon>Methanobacteriota</taxon>
        <taxon>Stenosarchaea group</taxon>
        <taxon>Halobacteria</taxon>
        <taxon>Halobacteriales</taxon>
        <taxon>Haloarculaceae</taxon>
        <taxon>Halococcoides</taxon>
    </lineage>
</organism>
<evidence type="ECO:0000313" key="6">
    <source>
        <dbReference type="EMBL" id="AWB27602.1"/>
    </source>
</evidence>
<dbReference type="InterPro" id="IPR000644">
    <property type="entry name" value="CBS_dom"/>
</dbReference>
<dbReference type="PANTHER" id="PTHR43080:SF2">
    <property type="entry name" value="CBS DOMAIN-CONTAINING PROTEIN"/>
    <property type="match status" value="1"/>
</dbReference>
<keyword evidence="3" id="KW-0479">Metal-binding</keyword>
<feature type="binding site" evidence="3">
    <location>
        <position position="158"/>
    </location>
    <ligand>
        <name>Zn(2+)</name>
        <dbReference type="ChEBI" id="CHEBI:29105"/>
    </ligand>
</feature>
<gene>
    <name evidence="6" type="ORF">HARCEL1_07700</name>
</gene>
<dbReference type="InterPro" id="IPR051257">
    <property type="entry name" value="Diverse_CBS-Domain"/>
</dbReference>
<name>A0A2R4X1C2_9EURY</name>
<keyword evidence="1 2" id="KW-0129">CBS domain</keyword>
<dbReference type="Gene3D" id="3.10.580.10">
    <property type="entry name" value="CBS-domain"/>
    <property type="match status" value="1"/>
</dbReference>
<dbReference type="RefSeq" id="WP_108382024.1">
    <property type="nucleotide sequence ID" value="NZ_CP028858.1"/>
</dbReference>
<feature type="domain" description="CBS" evidence="4">
    <location>
        <begin position="73"/>
        <end position="129"/>
    </location>
</feature>
<accession>A0A2R4X1C2</accession>
<dbReference type="InterPro" id="IPR044065">
    <property type="entry name" value="ACP_MB"/>
</dbReference>
<protein>
    <submittedName>
        <fullName evidence="6">Signal transduction protein</fullName>
    </submittedName>
</protein>
<evidence type="ECO:0000259" key="5">
    <source>
        <dbReference type="PROSITE" id="PS51901"/>
    </source>
</evidence>
<reference evidence="6 7" key="1">
    <citation type="submission" date="2018-04" db="EMBL/GenBank/DDBJ databases">
        <title>Halococcoides cellulosivorans gen. nov., sp. nov., an extremely halophilic cellulose-utilizing haloarchaeon from hypersaline lakes.</title>
        <authorList>
            <person name="Sorokin D.Y."/>
            <person name="Toshchakov S.V."/>
            <person name="Samarov N.I."/>
            <person name="Korzhenkov A."/>
            <person name="Kublanov I.V."/>
        </authorList>
    </citation>
    <scope>NUCLEOTIDE SEQUENCE [LARGE SCALE GENOMIC DNA]</scope>
    <source>
        <strain evidence="6 7">HArcel1</strain>
    </source>
</reference>
<dbReference type="KEGG" id="harc:HARCEL1_07700"/>
<evidence type="ECO:0000256" key="3">
    <source>
        <dbReference type="PROSITE-ProRule" id="PRU01249"/>
    </source>
</evidence>
<dbReference type="PROSITE" id="PS51901">
    <property type="entry name" value="ACP_MB"/>
    <property type="match status" value="1"/>
</dbReference>
<feature type="domain" description="CBS" evidence="4">
    <location>
        <begin position="11"/>
        <end position="66"/>
    </location>
</feature>
<dbReference type="PANTHER" id="PTHR43080">
    <property type="entry name" value="CBS DOMAIN-CONTAINING PROTEIN CBSX3, MITOCHONDRIAL"/>
    <property type="match status" value="1"/>
</dbReference>
<evidence type="ECO:0000259" key="4">
    <source>
        <dbReference type="PROSITE" id="PS51371"/>
    </source>
</evidence>
<dbReference type="InterPro" id="IPR046342">
    <property type="entry name" value="CBS_dom_sf"/>
</dbReference>
<feature type="binding site" evidence="3">
    <location>
        <position position="158"/>
    </location>
    <ligand>
        <name>Fe cation</name>
        <dbReference type="ChEBI" id="CHEBI:24875"/>
    </ligand>
</feature>
<keyword evidence="3" id="KW-0862">Zinc</keyword>
<dbReference type="SMART" id="SM00116">
    <property type="entry name" value="CBS"/>
    <property type="match status" value="2"/>
</dbReference>
<dbReference type="AlphaFoldDB" id="A0A2R4X1C2"/>
<feature type="domain" description="ACP-type MB" evidence="5">
    <location>
        <begin position="150"/>
        <end position="180"/>
    </location>
</feature>